<evidence type="ECO:0000256" key="1">
    <source>
        <dbReference type="SAM" id="SignalP"/>
    </source>
</evidence>
<name>A0ABW0FTM7_9CAUL</name>
<organism evidence="2 3">
    <name type="scientific">Brevundimonas staleyi</name>
    <dbReference type="NCBI Taxonomy" id="74326"/>
    <lineage>
        <taxon>Bacteria</taxon>
        <taxon>Pseudomonadati</taxon>
        <taxon>Pseudomonadota</taxon>
        <taxon>Alphaproteobacteria</taxon>
        <taxon>Caulobacterales</taxon>
        <taxon>Caulobacteraceae</taxon>
        <taxon>Brevundimonas</taxon>
    </lineage>
</organism>
<comment type="caution">
    <text evidence="2">The sequence shown here is derived from an EMBL/GenBank/DDBJ whole genome shotgun (WGS) entry which is preliminary data.</text>
</comment>
<dbReference type="EMBL" id="JBHSLF010000025">
    <property type="protein sequence ID" value="MFC5344824.1"/>
    <property type="molecule type" value="Genomic_DNA"/>
</dbReference>
<gene>
    <name evidence="2" type="ORF">ACFPIE_12940</name>
</gene>
<dbReference type="RefSeq" id="WP_374037912.1">
    <property type="nucleotide sequence ID" value="NZ_CP169082.1"/>
</dbReference>
<reference evidence="3" key="1">
    <citation type="journal article" date="2019" name="Int. J. Syst. Evol. Microbiol.">
        <title>The Global Catalogue of Microorganisms (GCM) 10K type strain sequencing project: providing services to taxonomists for standard genome sequencing and annotation.</title>
        <authorList>
            <consortium name="The Broad Institute Genomics Platform"/>
            <consortium name="The Broad Institute Genome Sequencing Center for Infectious Disease"/>
            <person name="Wu L."/>
            <person name="Ma J."/>
        </authorList>
    </citation>
    <scope>NUCLEOTIDE SEQUENCE [LARGE SCALE GENOMIC DNA]</scope>
    <source>
        <strain evidence="3">JCM 12125</strain>
    </source>
</reference>
<evidence type="ECO:0008006" key="4">
    <source>
        <dbReference type="Google" id="ProtNLM"/>
    </source>
</evidence>
<protein>
    <recommendedName>
        <fullName evidence="4">Argininosuccinate lyase</fullName>
    </recommendedName>
</protein>
<dbReference type="Proteomes" id="UP001596152">
    <property type="component" value="Unassembled WGS sequence"/>
</dbReference>
<accession>A0ABW0FTM7</accession>
<feature type="signal peptide" evidence="1">
    <location>
        <begin position="1"/>
        <end position="23"/>
    </location>
</feature>
<proteinExistence type="predicted"/>
<evidence type="ECO:0000313" key="2">
    <source>
        <dbReference type="EMBL" id="MFC5344824.1"/>
    </source>
</evidence>
<keyword evidence="1" id="KW-0732">Signal</keyword>
<feature type="chain" id="PRO_5047185861" description="Argininosuccinate lyase" evidence="1">
    <location>
        <begin position="24"/>
        <end position="125"/>
    </location>
</feature>
<sequence length="125" mass="13852">MKAFVTGAIAALTLLAGASAASAAEPVRQADGDYYTFDLVNQSDYTILTFQTGEPGGTWSRDWMPTRVLEAHDDVAMRFYDSDDACDYYVKIVFTDGDEWTERLDFCDLEYVVVTNDGIYGTNGD</sequence>
<evidence type="ECO:0000313" key="3">
    <source>
        <dbReference type="Proteomes" id="UP001596152"/>
    </source>
</evidence>
<keyword evidence="3" id="KW-1185">Reference proteome</keyword>